<feature type="transmembrane region" description="Helical" evidence="1">
    <location>
        <begin position="22"/>
        <end position="41"/>
    </location>
</feature>
<dbReference type="Gramene" id="TuG1812G0200003551.01.T01">
    <property type="protein sequence ID" value="TuG1812G0200003551.01.T01"/>
    <property type="gene ID" value="TuG1812G0200003551.01"/>
</dbReference>
<keyword evidence="1" id="KW-0472">Membrane</keyword>
<feature type="transmembrane region" description="Helical" evidence="1">
    <location>
        <begin position="48"/>
        <end position="67"/>
    </location>
</feature>
<dbReference type="Proteomes" id="UP000015106">
    <property type="component" value="Chromosome 2"/>
</dbReference>
<keyword evidence="1" id="KW-1133">Transmembrane helix</keyword>
<protein>
    <submittedName>
        <fullName evidence="2">Uncharacterized protein</fullName>
    </submittedName>
</protein>
<keyword evidence="1" id="KW-0812">Transmembrane</keyword>
<dbReference type="AlphaFoldDB" id="A0A8R7PFU4"/>
<reference evidence="3" key="1">
    <citation type="journal article" date="2013" name="Nature">
        <title>Draft genome of the wheat A-genome progenitor Triticum urartu.</title>
        <authorList>
            <person name="Ling H.Q."/>
            <person name="Zhao S."/>
            <person name="Liu D."/>
            <person name="Wang J."/>
            <person name="Sun H."/>
            <person name="Zhang C."/>
            <person name="Fan H."/>
            <person name="Li D."/>
            <person name="Dong L."/>
            <person name="Tao Y."/>
            <person name="Gao C."/>
            <person name="Wu H."/>
            <person name="Li Y."/>
            <person name="Cui Y."/>
            <person name="Guo X."/>
            <person name="Zheng S."/>
            <person name="Wang B."/>
            <person name="Yu K."/>
            <person name="Liang Q."/>
            <person name="Yang W."/>
            <person name="Lou X."/>
            <person name="Chen J."/>
            <person name="Feng M."/>
            <person name="Jian J."/>
            <person name="Zhang X."/>
            <person name="Luo G."/>
            <person name="Jiang Y."/>
            <person name="Liu J."/>
            <person name="Wang Z."/>
            <person name="Sha Y."/>
            <person name="Zhang B."/>
            <person name="Wu H."/>
            <person name="Tang D."/>
            <person name="Shen Q."/>
            <person name="Xue P."/>
            <person name="Zou S."/>
            <person name="Wang X."/>
            <person name="Liu X."/>
            <person name="Wang F."/>
            <person name="Yang Y."/>
            <person name="An X."/>
            <person name="Dong Z."/>
            <person name="Zhang K."/>
            <person name="Zhang X."/>
            <person name="Luo M.C."/>
            <person name="Dvorak J."/>
            <person name="Tong Y."/>
            <person name="Wang J."/>
            <person name="Yang H."/>
            <person name="Li Z."/>
            <person name="Wang D."/>
            <person name="Zhang A."/>
            <person name="Wang J."/>
        </authorList>
    </citation>
    <scope>NUCLEOTIDE SEQUENCE</scope>
    <source>
        <strain evidence="3">cv. G1812</strain>
    </source>
</reference>
<proteinExistence type="predicted"/>
<accession>A0A8R7PFU4</accession>
<name>A0A8R7PFU4_TRIUA</name>
<dbReference type="EnsemblPlants" id="TuG1812G0200003551.01.T01">
    <property type="protein sequence ID" value="TuG1812G0200003551.01.T01"/>
    <property type="gene ID" value="TuG1812G0200003551.01"/>
</dbReference>
<sequence>IFSHSLSLHHCSISQSPQFSSVQFSVLIIYVPFFQFLLSSISQVSSSFCFFIIYFFNLVFKSSLVTFHSNPSVLGLAIFCPFSLSFAILPLSIRAGVVWTLCRETKNRQVHCF</sequence>
<evidence type="ECO:0000256" key="1">
    <source>
        <dbReference type="SAM" id="Phobius"/>
    </source>
</evidence>
<reference evidence="2" key="2">
    <citation type="submission" date="2018-03" db="EMBL/GenBank/DDBJ databases">
        <title>The Triticum urartu genome reveals the dynamic nature of wheat genome evolution.</title>
        <authorList>
            <person name="Ling H."/>
            <person name="Ma B."/>
            <person name="Shi X."/>
            <person name="Liu H."/>
            <person name="Dong L."/>
            <person name="Sun H."/>
            <person name="Cao Y."/>
            <person name="Gao Q."/>
            <person name="Zheng S."/>
            <person name="Li Y."/>
            <person name="Yu Y."/>
            <person name="Du H."/>
            <person name="Qi M."/>
            <person name="Li Y."/>
            <person name="Yu H."/>
            <person name="Cui Y."/>
            <person name="Wang N."/>
            <person name="Chen C."/>
            <person name="Wu H."/>
            <person name="Zhao Y."/>
            <person name="Zhang J."/>
            <person name="Li Y."/>
            <person name="Zhou W."/>
            <person name="Zhang B."/>
            <person name="Hu W."/>
            <person name="Eijk M."/>
            <person name="Tang J."/>
            <person name="Witsenboer H."/>
            <person name="Zhao S."/>
            <person name="Li Z."/>
            <person name="Zhang A."/>
            <person name="Wang D."/>
            <person name="Liang C."/>
        </authorList>
    </citation>
    <scope>NUCLEOTIDE SEQUENCE [LARGE SCALE GENOMIC DNA]</scope>
    <source>
        <strain evidence="2">cv. G1812</strain>
    </source>
</reference>
<evidence type="ECO:0000313" key="2">
    <source>
        <dbReference type="EnsemblPlants" id="TuG1812G0200003551.01.T01"/>
    </source>
</evidence>
<keyword evidence="3" id="KW-1185">Reference proteome</keyword>
<evidence type="ECO:0000313" key="3">
    <source>
        <dbReference type="Proteomes" id="UP000015106"/>
    </source>
</evidence>
<feature type="transmembrane region" description="Helical" evidence="1">
    <location>
        <begin position="73"/>
        <end position="93"/>
    </location>
</feature>
<reference evidence="2" key="3">
    <citation type="submission" date="2022-06" db="UniProtKB">
        <authorList>
            <consortium name="EnsemblPlants"/>
        </authorList>
    </citation>
    <scope>IDENTIFICATION</scope>
</reference>
<organism evidence="2 3">
    <name type="scientific">Triticum urartu</name>
    <name type="common">Red wild einkorn</name>
    <name type="synonym">Crithodium urartu</name>
    <dbReference type="NCBI Taxonomy" id="4572"/>
    <lineage>
        <taxon>Eukaryota</taxon>
        <taxon>Viridiplantae</taxon>
        <taxon>Streptophyta</taxon>
        <taxon>Embryophyta</taxon>
        <taxon>Tracheophyta</taxon>
        <taxon>Spermatophyta</taxon>
        <taxon>Magnoliopsida</taxon>
        <taxon>Liliopsida</taxon>
        <taxon>Poales</taxon>
        <taxon>Poaceae</taxon>
        <taxon>BOP clade</taxon>
        <taxon>Pooideae</taxon>
        <taxon>Triticodae</taxon>
        <taxon>Triticeae</taxon>
        <taxon>Triticinae</taxon>
        <taxon>Triticum</taxon>
    </lineage>
</organism>